<feature type="compositionally biased region" description="Low complexity" evidence="1">
    <location>
        <begin position="57"/>
        <end position="75"/>
    </location>
</feature>
<evidence type="ECO:0000313" key="3">
    <source>
        <dbReference type="Proteomes" id="UP001183643"/>
    </source>
</evidence>
<evidence type="ECO:0000313" key="2">
    <source>
        <dbReference type="EMBL" id="MDR7273748.1"/>
    </source>
</evidence>
<name>A0AAE4C7D3_9ACTN</name>
<feature type="region of interest" description="Disordered" evidence="1">
    <location>
        <begin position="48"/>
        <end position="90"/>
    </location>
</feature>
<keyword evidence="3" id="KW-1185">Reference proteome</keyword>
<evidence type="ECO:0000256" key="1">
    <source>
        <dbReference type="SAM" id="MobiDB-lite"/>
    </source>
</evidence>
<dbReference type="EMBL" id="JAVDYB010000001">
    <property type="protein sequence ID" value="MDR7273748.1"/>
    <property type="molecule type" value="Genomic_DNA"/>
</dbReference>
<protein>
    <recommendedName>
        <fullName evidence="4">DUF3558 domain-containing protein</fullName>
    </recommendedName>
</protein>
<dbReference type="Proteomes" id="UP001183643">
    <property type="component" value="Unassembled WGS sequence"/>
</dbReference>
<comment type="caution">
    <text evidence="2">The sequence shown here is derived from an EMBL/GenBank/DDBJ whole genome shotgun (WGS) entry which is preliminary data.</text>
</comment>
<evidence type="ECO:0008006" key="4">
    <source>
        <dbReference type="Google" id="ProtNLM"/>
    </source>
</evidence>
<proteinExistence type="predicted"/>
<sequence>MSHALTVHDLTASGAFEMIRRRVLPLLAAAVLTVPALSGCILISTENPDYDPPAPVPTTAGAPAGKAPATGLPTAMPSLPGSRKPASGKTIEDPCELLNKVEVIALTGRQVTRTDADGADEDTAVRFCQWQLDGGQLAVFVSHTTETEFGLQAKNGTPVTGVGDAVFTQGGHLYVLAGDVQVDVYARGGEDAANLKVARQVATTVLPRL</sequence>
<dbReference type="RefSeq" id="WP_310362562.1">
    <property type="nucleotide sequence ID" value="NZ_JAVDYB010000001.1"/>
</dbReference>
<reference evidence="2" key="1">
    <citation type="submission" date="2023-07" db="EMBL/GenBank/DDBJ databases">
        <title>Sequencing the genomes of 1000 actinobacteria strains.</title>
        <authorList>
            <person name="Klenk H.-P."/>
        </authorList>
    </citation>
    <scope>NUCLEOTIDE SEQUENCE</scope>
    <source>
        <strain evidence="2">DSM 44707</strain>
    </source>
</reference>
<gene>
    <name evidence="2" type="ORF">J2S41_000526</name>
</gene>
<organism evidence="2 3">
    <name type="scientific">Catenuloplanes atrovinosus</name>
    <dbReference type="NCBI Taxonomy" id="137266"/>
    <lineage>
        <taxon>Bacteria</taxon>
        <taxon>Bacillati</taxon>
        <taxon>Actinomycetota</taxon>
        <taxon>Actinomycetes</taxon>
        <taxon>Micromonosporales</taxon>
        <taxon>Micromonosporaceae</taxon>
        <taxon>Catenuloplanes</taxon>
    </lineage>
</organism>
<accession>A0AAE4C7D3</accession>
<dbReference type="AlphaFoldDB" id="A0AAE4C7D3"/>